<dbReference type="AlphaFoldDB" id="A0AAE1Q741"/>
<sequence>MIPNLTSYQYYYPTICNIVATSTLLCLLPSITSAPVRSSHCVTQSPHLAALVVRLSHHIVRPSHRVVRPSPLAALVWPPLLVALKSLHCPSCYIPLPRQSFYSSPNLNTTLLPHLPLCVAQV</sequence>
<evidence type="ECO:0000313" key="1">
    <source>
        <dbReference type="EMBL" id="KAK4321113.1"/>
    </source>
</evidence>
<accession>A0AAE1Q741</accession>
<keyword evidence="2" id="KW-1185">Reference proteome</keyword>
<organism evidence="1 2">
    <name type="scientific">Petrolisthes manimaculis</name>
    <dbReference type="NCBI Taxonomy" id="1843537"/>
    <lineage>
        <taxon>Eukaryota</taxon>
        <taxon>Metazoa</taxon>
        <taxon>Ecdysozoa</taxon>
        <taxon>Arthropoda</taxon>
        <taxon>Crustacea</taxon>
        <taxon>Multicrustacea</taxon>
        <taxon>Malacostraca</taxon>
        <taxon>Eumalacostraca</taxon>
        <taxon>Eucarida</taxon>
        <taxon>Decapoda</taxon>
        <taxon>Pleocyemata</taxon>
        <taxon>Anomura</taxon>
        <taxon>Galatheoidea</taxon>
        <taxon>Porcellanidae</taxon>
        <taxon>Petrolisthes</taxon>
    </lineage>
</organism>
<proteinExistence type="predicted"/>
<dbReference type="EMBL" id="JAWZYT010000618">
    <property type="protein sequence ID" value="KAK4321113.1"/>
    <property type="molecule type" value="Genomic_DNA"/>
</dbReference>
<dbReference type="Proteomes" id="UP001292094">
    <property type="component" value="Unassembled WGS sequence"/>
</dbReference>
<protein>
    <submittedName>
        <fullName evidence="1">Uncharacterized protein</fullName>
    </submittedName>
</protein>
<name>A0AAE1Q741_9EUCA</name>
<evidence type="ECO:0000313" key="2">
    <source>
        <dbReference type="Proteomes" id="UP001292094"/>
    </source>
</evidence>
<gene>
    <name evidence="1" type="ORF">Pmani_008058</name>
</gene>
<reference evidence="1" key="1">
    <citation type="submission" date="2023-11" db="EMBL/GenBank/DDBJ databases">
        <title>Genome assemblies of two species of porcelain crab, Petrolisthes cinctipes and Petrolisthes manimaculis (Anomura: Porcellanidae).</title>
        <authorList>
            <person name="Angst P."/>
        </authorList>
    </citation>
    <scope>NUCLEOTIDE SEQUENCE</scope>
    <source>
        <strain evidence="1">PB745_02</strain>
        <tissue evidence="1">Gill</tissue>
    </source>
</reference>
<comment type="caution">
    <text evidence="1">The sequence shown here is derived from an EMBL/GenBank/DDBJ whole genome shotgun (WGS) entry which is preliminary data.</text>
</comment>